<keyword evidence="2" id="KW-0611">Plant defense</keyword>
<dbReference type="InterPro" id="IPR050279">
    <property type="entry name" value="Plant_def-hormone_signal"/>
</dbReference>
<dbReference type="PRINTS" id="PR00634">
    <property type="entry name" value="BETALLERGEN"/>
</dbReference>
<feature type="domain" description="Bet v I/Major latex protein" evidence="3">
    <location>
        <begin position="2"/>
        <end position="156"/>
    </location>
</feature>
<dbReference type="PANTHER" id="PTHR31213">
    <property type="entry name" value="OS08G0374000 PROTEIN-RELATED"/>
    <property type="match status" value="1"/>
</dbReference>
<dbReference type="InterPro" id="IPR023393">
    <property type="entry name" value="START-like_dom_sf"/>
</dbReference>
<name>A0A7J0GL30_9ERIC</name>
<dbReference type="GO" id="GO:0005737">
    <property type="term" value="C:cytoplasm"/>
    <property type="evidence" value="ECO:0007669"/>
    <property type="project" value="TreeGrafter"/>
</dbReference>
<evidence type="ECO:0000313" key="5">
    <source>
        <dbReference type="Proteomes" id="UP000585474"/>
    </source>
</evidence>
<dbReference type="PROSITE" id="PS00451">
    <property type="entry name" value="PATHOGENESIS_BETVI"/>
    <property type="match status" value="1"/>
</dbReference>
<evidence type="ECO:0000259" key="3">
    <source>
        <dbReference type="Pfam" id="PF00407"/>
    </source>
</evidence>
<dbReference type="EMBL" id="BJWL01000022">
    <property type="protein sequence ID" value="GFZ11451.1"/>
    <property type="molecule type" value="Genomic_DNA"/>
</dbReference>
<dbReference type="FunFam" id="3.30.530.20:FF:000007">
    <property type="entry name" value="Major pollen allergen Bet v 1-A"/>
    <property type="match status" value="1"/>
</dbReference>
<comment type="caution">
    <text evidence="4">The sequence shown here is derived from an EMBL/GenBank/DDBJ whole genome shotgun (WGS) entry which is preliminary data.</text>
</comment>
<protein>
    <recommendedName>
        <fullName evidence="3">Bet v I/Major latex protein domain-containing protein</fullName>
    </recommendedName>
</protein>
<sequence length="160" mass="17543">MGVINFDIEIPSPIPPAKMFKAGVLDADNLAHKMMPDAIKSVETLEGDGALEPSNLPLLAKVRSQHKFVKQRVDAIDKENFTYSYTIIEGDVLTNTFESISYHIKIVASPDGGSICKTRSIYTTKGDAHISEDEIKAGKEKASQIIKAIEAYLLANPDYC</sequence>
<dbReference type="OrthoDB" id="1858506at2759"/>
<dbReference type="PANTHER" id="PTHR31213:SF55">
    <property type="entry name" value="STRESS-INDUCED PROTEIN SAM22"/>
    <property type="match status" value="1"/>
</dbReference>
<dbReference type="Proteomes" id="UP000585474">
    <property type="component" value="Unassembled WGS sequence"/>
</dbReference>
<keyword evidence="5" id="KW-1185">Reference proteome</keyword>
<dbReference type="GO" id="GO:0006952">
    <property type="term" value="P:defense response"/>
    <property type="evidence" value="ECO:0007669"/>
    <property type="project" value="UniProtKB-KW"/>
</dbReference>
<evidence type="ECO:0000313" key="4">
    <source>
        <dbReference type="EMBL" id="GFZ11451.1"/>
    </source>
</evidence>
<dbReference type="CDD" id="cd07816">
    <property type="entry name" value="Bet_v1-like"/>
    <property type="match status" value="1"/>
</dbReference>
<dbReference type="GO" id="GO:0005634">
    <property type="term" value="C:nucleus"/>
    <property type="evidence" value="ECO:0007669"/>
    <property type="project" value="TreeGrafter"/>
</dbReference>
<dbReference type="Gene3D" id="3.30.530.20">
    <property type="match status" value="1"/>
</dbReference>
<keyword evidence="2" id="KW-0568">Pathogenesis-related protein</keyword>
<proteinExistence type="inferred from homology"/>
<dbReference type="InterPro" id="IPR000916">
    <property type="entry name" value="Bet_v_I/MLP"/>
</dbReference>
<evidence type="ECO:0000256" key="2">
    <source>
        <dbReference type="RuleBase" id="RU000409"/>
    </source>
</evidence>
<organism evidence="4 5">
    <name type="scientific">Actinidia rufa</name>
    <dbReference type="NCBI Taxonomy" id="165716"/>
    <lineage>
        <taxon>Eukaryota</taxon>
        <taxon>Viridiplantae</taxon>
        <taxon>Streptophyta</taxon>
        <taxon>Embryophyta</taxon>
        <taxon>Tracheophyta</taxon>
        <taxon>Spermatophyta</taxon>
        <taxon>Magnoliopsida</taxon>
        <taxon>eudicotyledons</taxon>
        <taxon>Gunneridae</taxon>
        <taxon>Pentapetalae</taxon>
        <taxon>asterids</taxon>
        <taxon>Ericales</taxon>
        <taxon>Actinidiaceae</taxon>
        <taxon>Actinidia</taxon>
    </lineage>
</organism>
<accession>A0A7J0GL30</accession>
<gene>
    <name evidence="4" type="ORF">Acr_22g0008490</name>
</gene>
<dbReference type="Pfam" id="PF00407">
    <property type="entry name" value="Bet_v_1"/>
    <property type="match status" value="1"/>
</dbReference>
<dbReference type="GO" id="GO:0004864">
    <property type="term" value="F:protein phosphatase inhibitor activity"/>
    <property type="evidence" value="ECO:0007669"/>
    <property type="project" value="InterPro"/>
</dbReference>
<reference evidence="4 5" key="1">
    <citation type="submission" date="2019-07" db="EMBL/GenBank/DDBJ databases">
        <title>De Novo Assembly of kiwifruit Actinidia rufa.</title>
        <authorList>
            <person name="Sugita-Konishi S."/>
            <person name="Sato K."/>
            <person name="Mori E."/>
            <person name="Abe Y."/>
            <person name="Kisaki G."/>
            <person name="Hamano K."/>
            <person name="Suezawa K."/>
            <person name="Otani M."/>
            <person name="Fukuda T."/>
            <person name="Manabe T."/>
            <person name="Gomi K."/>
            <person name="Tabuchi M."/>
            <person name="Akimitsu K."/>
            <person name="Kataoka I."/>
        </authorList>
    </citation>
    <scope>NUCLEOTIDE SEQUENCE [LARGE SCALE GENOMIC DNA]</scope>
    <source>
        <strain evidence="5">cv. Fuchu</strain>
    </source>
</reference>
<evidence type="ECO:0000256" key="1">
    <source>
        <dbReference type="ARBA" id="ARBA00009744"/>
    </source>
</evidence>
<dbReference type="GO" id="GO:0010427">
    <property type="term" value="F:abscisic acid binding"/>
    <property type="evidence" value="ECO:0007669"/>
    <property type="project" value="InterPro"/>
</dbReference>
<dbReference type="GO" id="GO:0038023">
    <property type="term" value="F:signaling receptor activity"/>
    <property type="evidence" value="ECO:0007669"/>
    <property type="project" value="InterPro"/>
</dbReference>
<dbReference type="AlphaFoldDB" id="A0A7J0GL30"/>
<dbReference type="SUPFAM" id="SSF55961">
    <property type="entry name" value="Bet v1-like"/>
    <property type="match status" value="1"/>
</dbReference>
<dbReference type="GO" id="GO:0009738">
    <property type="term" value="P:abscisic acid-activated signaling pathway"/>
    <property type="evidence" value="ECO:0007669"/>
    <property type="project" value="InterPro"/>
</dbReference>
<comment type="similarity">
    <text evidence="1 2">Belongs to the BetVI family.</text>
</comment>
<dbReference type="InterPro" id="IPR024949">
    <property type="entry name" value="Bet_v_I_allergen"/>
</dbReference>